<dbReference type="EMBL" id="JARPYI010000002">
    <property type="protein sequence ID" value="MDT2599464.1"/>
    <property type="molecule type" value="Genomic_DNA"/>
</dbReference>
<reference evidence="2 3" key="1">
    <citation type="submission" date="2023-03" db="EMBL/GenBank/DDBJ databases">
        <authorList>
            <person name="Shen W."/>
            <person name="Cai J."/>
        </authorList>
    </citation>
    <scope>NUCLEOTIDE SEQUENCE [LARGE SCALE GENOMIC DNA]</scope>
    <source>
        <strain evidence="2 3">D6-4</strain>
    </source>
</reference>
<evidence type="ECO:0000313" key="3">
    <source>
        <dbReference type="Proteomes" id="UP001252875"/>
    </source>
</evidence>
<keyword evidence="3" id="KW-1185">Reference proteome</keyword>
<feature type="coiled-coil region" evidence="1">
    <location>
        <begin position="7"/>
        <end position="62"/>
    </location>
</feature>
<comment type="caution">
    <text evidence="2">The sequence shown here is derived from an EMBL/GenBank/DDBJ whole genome shotgun (WGS) entry which is preliminary data.</text>
</comment>
<evidence type="ECO:0000256" key="1">
    <source>
        <dbReference type="SAM" id="Coils"/>
    </source>
</evidence>
<dbReference type="RefSeq" id="WP_311822110.1">
    <property type="nucleotide sequence ID" value="NZ_JARPYF010000012.1"/>
</dbReference>
<proteinExistence type="predicted"/>
<gene>
    <name evidence="2" type="ORF">P7D85_06730</name>
</gene>
<accession>A0ABU3EX82</accession>
<organism evidence="2 3">
    <name type="scientific">Enterococcus hulanensis</name>
    <dbReference type="NCBI Taxonomy" id="2559929"/>
    <lineage>
        <taxon>Bacteria</taxon>
        <taxon>Bacillati</taxon>
        <taxon>Bacillota</taxon>
        <taxon>Bacilli</taxon>
        <taxon>Lactobacillales</taxon>
        <taxon>Enterococcaceae</taxon>
        <taxon>Enterococcus</taxon>
    </lineage>
</organism>
<keyword evidence="1" id="KW-0175">Coiled coil</keyword>
<name>A0ABU3EX82_9ENTE</name>
<evidence type="ECO:0000313" key="2">
    <source>
        <dbReference type="EMBL" id="MDT2599464.1"/>
    </source>
</evidence>
<dbReference type="Proteomes" id="UP001252875">
    <property type="component" value="Unassembled WGS sequence"/>
</dbReference>
<protein>
    <recommendedName>
        <fullName evidence="4">Phage protein</fullName>
    </recommendedName>
</protein>
<sequence length="131" mass="15314">MMTEFSKKELEALLKDTEEHLAETKRSGPGYYGIRERYDYAVEADERYIEKLKKQIADYDLNTLNENQQVVLDWLKKNAEWGTPTGLIYELTKRNSMAAEYIITAHDQLNKLEQFQVLAAFAEWGMKEVAE</sequence>
<evidence type="ECO:0008006" key="4">
    <source>
        <dbReference type="Google" id="ProtNLM"/>
    </source>
</evidence>